<dbReference type="InterPro" id="IPR000868">
    <property type="entry name" value="Isochorismatase-like_dom"/>
</dbReference>
<evidence type="ECO:0000313" key="3">
    <source>
        <dbReference type="EMBL" id="TDT33201.1"/>
    </source>
</evidence>
<evidence type="ECO:0000313" key="4">
    <source>
        <dbReference type="Proteomes" id="UP000295371"/>
    </source>
</evidence>
<evidence type="ECO:0000259" key="2">
    <source>
        <dbReference type="Pfam" id="PF00857"/>
    </source>
</evidence>
<dbReference type="SUPFAM" id="SSF52499">
    <property type="entry name" value="Isochorismatase-like hydrolases"/>
    <property type="match status" value="1"/>
</dbReference>
<proteinExistence type="predicted"/>
<dbReference type="EMBL" id="SOAW01000001">
    <property type="protein sequence ID" value="TDT33201.1"/>
    <property type="molecule type" value="Genomic_DNA"/>
</dbReference>
<dbReference type="AlphaFoldDB" id="A0A4R7J709"/>
<organism evidence="3 4">
    <name type="scientific">Naumannella halotolerans</name>
    <dbReference type="NCBI Taxonomy" id="993414"/>
    <lineage>
        <taxon>Bacteria</taxon>
        <taxon>Bacillati</taxon>
        <taxon>Actinomycetota</taxon>
        <taxon>Actinomycetes</taxon>
        <taxon>Propionibacteriales</taxon>
        <taxon>Propionibacteriaceae</taxon>
        <taxon>Naumannella</taxon>
    </lineage>
</organism>
<protein>
    <submittedName>
        <fullName evidence="3">Nicotinamidase-related amidase</fullName>
    </submittedName>
</protein>
<comment type="caution">
    <text evidence="3">The sequence shown here is derived from an EMBL/GenBank/DDBJ whole genome shotgun (WGS) entry which is preliminary data.</text>
</comment>
<accession>A0A4R7J709</accession>
<sequence>MCPEETLANISRVVDWARVRADLIVWITHSEPNSGTVFDPARGFVQVVTELGPASAEPQVTKTSVNSFTTTCLQQLLVQRGIRRLVITGVRTEQCCETTARLASDLGFEVTFVLDATTTSDLVDDRYGIVGRTELIRRTGAILQQRGFAEVLNTEDLLRLEHGD</sequence>
<reference evidence="3 4" key="1">
    <citation type="submission" date="2019-03" db="EMBL/GenBank/DDBJ databases">
        <title>Genomic Encyclopedia of Archaeal and Bacterial Type Strains, Phase II (KMG-II): from individual species to whole genera.</title>
        <authorList>
            <person name="Goeker M."/>
        </authorList>
    </citation>
    <scope>NUCLEOTIDE SEQUENCE [LARGE SCALE GENOMIC DNA]</scope>
    <source>
        <strain evidence="3 4">DSM 24323</strain>
    </source>
</reference>
<keyword evidence="1" id="KW-0378">Hydrolase</keyword>
<dbReference type="Proteomes" id="UP000295371">
    <property type="component" value="Unassembled WGS sequence"/>
</dbReference>
<dbReference type="InterPro" id="IPR050272">
    <property type="entry name" value="Isochorismatase-like_hydrls"/>
</dbReference>
<feature type="domain" description="Isochorismatase-like" evidence="2">
    <location>
        <begin position="5"/>
        <end position="129"/>
    </location>
</feature>
<dbReference type="InterPro" id="IPR036380">
    <property type="entry name" value="Isochorismatase-like_sf"/>
</dbReference>
<evidence type="ECO:0000256" key="1">
    <source>
        <dbReference type="ARBA" id="ARBA00022801"/>
    </source>
</evidence>
<dbReference type="GO" id="GO:0016787">
    <property type="term" value="F:hydrolase activity"/>
    <property type="evidence" value="ECO:0007669"/>
    <property type="project" value="UniProtKB-KW"/>
</dbReference>
<keyword evidence="4" id="KW-1185">Reference proteome</keyword>
<dbReference type="Gene3D" id="3.40.50.850">
    <property type="entry name" value="Isochorismatase-like"/>
    <property type="match status" value="1"/>
</dbReference>
<dbReference type="Pfam" id="PF00857">
    <property type="entry name" value="Isochorismatase"/>
    <property type="match status" value="1"/>
</dbReference>
<gene>
    <name evidence="3" type="ORF">CLV29_0806</name>
</gene>
<dbReference type="PANTHER" id="PTHR43540">
    <property type="entry name" value="PEROXYUREIDOACRYLATE/UREIDOACRYLATE AMIDOHYDROLASE-RELATED"/>
    <property type="match status" value="1"/>
</dbReference>
<name>A0A4R7J709_9ACTN</name>